<dbReference type="GO" id="GO:0030150">
    <property type="term" value="P:protein import into mitochondrial matrix"/>
    <property type="evidence" value="ECO:0007669"/>
    <property type="project" value="TreeGrafter"/>
</dbReference>
<reference evidence="8" key="5">
    <citation type="submission" date="2015-06" db="UniProtKB">
        <authorList>
            <consortium name="EnsemblFungi"/>
        </authorList>
    </citation>
    <scope>IDENTIFICATION</scope>
    <source>
        <strain evidence="8">ATCC 64411</strain>
    </source>
</reference>
<feature type="transmembrane region" description="Helical" evidence="6">
    <location>
        <begin position="59"/>
        <end position="77"/>
    </location>
</feature>
<evidence type="ECO:0000256" key="5">
    <source>
        <dbReference type="ARBA" id="ARBA00023136"/>
    </source>
</evidence>
<dbReference type="AlphaFoldDB" id="A0A0C4DQB4"/>
<gene>
    <name evidence="7" type="ORF">MAPG_02052</name>
</gene>
<dbReference type="PANTHER" id="PTHR28525">
    <property type="entry name" value="REACTIVE OXYGEN SPECIES MODULATOR 1"/>
    <property type="match status" value="1"/>
</dbReference>
<dbReference type="Proteomes" id="UP000011715">
    <property type="component" value="Unassembled WGS sequence"/>
</dbReference>
<evidence type="ECO:0008006" key="10">
    <source>
        <dbReference type="Google" id="ProtNLM"/>
    </source>
</evidence>
<accession>A0A0C4DQB4</accession>
<dbReference type="SMART" id="SM01378">
    <property type="entry name" value="Romo1"/>
    <property type="match status" value="1"/>
</dbReference>
<keyword evidence="5 6" id="KW-0472">Membrane</keyword>
<dbReference type="OMA" id="SCWDRVK"/>
<reference evidence="8" key="4">
    <citation type="journal article" date="2015" name="G3 (Bethesda)">
        <title>Genome sequences of three phytopathogenic species of the Magnaporthaceae family of fungi.</title>
        <authorList>
            <person name="Okagaki L.H."/>
            <person name="Nunes C.C."/>
            <person name="Sailsbery J."/>
            <person name="Clay B."/>
            <person name="Brown D."/>
            <person name="John T."/>
            <person name="Oh Y."/>
            <person name="Young N."/>
            <person name="Fitzgerald M."/>
            <person name="Haas B.J."/>
            <person name="Zeng Q."/>
            <person name="Young S."/>
            <person name="Adiconis X."/>
            <person name="Fan L."/>
            <person name="Levin J.Z."/>
            <person name="Mitchell T.K."/>
            <person name="Okubara P.A."/>
            <person name="Farman M.L."/>
            <person name="Kohn L.M."/>
            <person name="Birren B."/>
            <person name="Ma L.-J."/>
            <person name="Dean R.A."/>
        </authorList>
    </citation>
    <scope>NUCLEOTIDE SEQUENCE</scope>
    <source>
        <strain evidence="8">ATCC 64411 / 73-15</strain>
    </source>
</reference>
<evidence type="ECO:0000256" key="6">
    <source>
        <dbReference type="SAM" id="Phobius"/>
    </source>
</evidence>
<dbReference type="VEuPathDB" id="FungiDB:MAPG_02052"/>
<evidence type="ECO:0000256" key="4">
    <source>
        <dbReference type="ARBA" id="ARBA00022989"/>
    </source>
</evidence>
<dbReference type="InterPro" id="IPR018450">
    <property type="entry name" value="Romo1/Mgr2"/>
</dbReference>
<evidence type="ECO:0000313" key="8">
    <source>
        <dbReference type="EnsemblFungi" id="MAPG_02052T0"/>
    </source>
</evidence>
<keyword evidence="3 6" id="KW-0812">Transmembrane</keyword>
<dbReference type="GO" id="GO:0005744">
    <property type="term" value="C:TIM23 mitochondrial import inner membrane translocase complex"/>
    <property type="evidence" value="ECO:0007669"/>
    <property type="project" value="TreeGrafter"/>
</dbReference>
<dbReference type="eggNOG" id="KOG4096">
    <property type="taxonomic scope" value="Eukaryota"/>
</dbReference>
<evidence type="ECO:0000313" key="7">
    <source>
        <dbReference type="EMBL" id="KLU82985.1"/>
    </source>
</evidence>
<dbReference type="OrthoDB" id="5409308at2759"/>
<sequence>MPPPPNMGGHMGPSNLDKLKMGAMMGGTVGAIMGFIWGTVTVFRFGAGTNGVMRTIGQYMLASGTTFGFFMGIGSVIRTDSSPILQQAYAQAHRRPTIMAQQRAFRPRPRDD</sequence>
<reference evidence="7" key="3">
    <citation type="submission" date="2011-03" db="EMBL/GenBank/DDBJ databases">
        <title>Annotation of Magnaporthe poae ATCC 64411.</title>
        <authorList>
            <person name="Ma L.-J."/>
            <person name="Dead R."/>
            <person name="Young S.K."/>
            <person name="Zeng Q."/>
            <person name="Gargeya S."/>
            <person name="Fitzgerald M."/>
            <person name="Haas B."/>
            <person name="Abouelleil A."/>
            <person name="Alvarado L."/>
            <person name="Arachchi H.M."/>
            <person name="Berlin A."/>
            <person name="Brown A."/>
            <person name="Chapman S.B."/>
            <person name="Chen Z."/>
            <person name="Dunbar C."/>
            <person name="Freedman E."/>
            <person name="Gearin G."/>
            <person name="Gellesch M."/>
            <person name="Goldberg J."/>
            <person name="Griggs A."/>
            <person name="Gujja S."/>
            <person name="Heiman D."/>
            <person name="Howarth C."/>
            <person name="Larson L."/>
            <person name="Lui A."/>
            <person name="MacDonald P.J.P."/>
            <person name="Mehta T."/>
            <person name="Montmayeur A."/>
            <person name="Murphy C."/>
            <person name="Neiman D."/>
            <person name="Pearson M."/>
            <person name="Priest M."/>
            <person name="Roberts A."/>
            <person name="Saif S."/>
            <person name="Shea T."/>
            <person name="Shenoy N."/>
            <person name="Sisk P."/>
            <person name="Stolte C."/>
            <person name="Sykes S."/>
            <person name="Yandava C."/>
            <person name="Wortman J."/>
            <person name="Nusbaum C."/>
            <person name="Birren B."/>
        </authorList>
    </citation>
    <scope>NUCLEOTIDE SEQUENCE</scope>
    <source>
        <strain evidence="7">ATCC 64411</strain>
    </source>
</reference>
<dbReference type="STRING" id="644358.A0A0C4DQB4"/>
<proteinExistence type="inferred from homology"/>
<feature type="transmembrane region" description="Helical" evidence="6">
    <location>
        <begin position="21"/>
        <end position="47"/>
    </location>
</feature>
<dbReference type="Pfam" id="PF10247">
    <property type="entry name" value="Romo1"/>
    <property type="match status" value="1"/>
</dbReference>
<reference evidence="7" key="2">
    <citation type="submission" date="2010-05" db="EMBL/GenBank/DDBJ databases">
        <title>The Genome Sequence of Magnaporthe poae strain ATCC 64411.</title>
        <authorList>
            <consortium name="The Broad Institute Genome Sequencing Platform"/>
            <consortium name="Broad Institute Genome Sequencing Center for Infectious Disease"/>
            <person name="Ma L.-J."/>
            <person name="Dead R."/>
            <person name="Young S."/>
            <person name="Zeng Q."/>
            <person name="Koehrsen M."/>
            <person name="Alvarado L."/>
            <person name="Berlin A."/>
            <person name="Chapman S.B."/>
            <person name="Chen Z."/>
            <person name="Freedman E."/>
            <person name="Gellesch M."/>
            <person name="Goldberg J."/>
            <person name="Griggs A."/>
            <person name="Gujja S."/>
            <person name="Heilman E.R."/>
            <person name="Heiman D."/>
            <person name="Hepburn T."/>
            <person name="Howarth C."/>
            <person name="Jen D."/>
            <person name="Larson L."/>
            <person name="Mehta T."/>
            <person name="Neiman D."/>
            <person name="Pearson M."/>
            <person name="Roberts A."/>
            <person name="Saif S."/>
            <person name="Shea T."/>
            <person name="Shenoy N."/>
            <person name="Sisk P."/>
            <person name="Stolte C."/>
            <person name="Sykes S."/>
            <person name="Walk T."/>
            <person name="White J."/>
            <person name="Yandava C."/>
            <person name="Haas B."/>
            <person name="Nusbaum C."/>
            <person name="Birren B."/>
        </authorList>
    </citation>
    <scope>NUCLEOTIDE SEQUENCE</scope>
    <source>
        <strain evidence="7">ATCC 64411</strain>
    </source>
</reference>
<keyword evidence="4 6" id="KW-1133">Transmembrane helix</keyword>
<organism evidence="8 9">
    <name type="scientific">Magnaporthiopsis poae (strain ATCC 64411 / 73-15)</name>
    <name type="common">Kentucky bluegrass fungus</name>
    <name type="synonym">Magnaporthe poae</name>
    <dbReference type="NCBI Taxonomy" id="644358"/>
    <lineage>
        <taxon>Eukaryota</taxon>
        <taxon>Fungi</taxon>
        <taxon>Dikarya</taxon>
        <taxon>Ascomycota</taxon>
        <taxon>Pezizomycotina</taxon>
        <taxon>Sordariomycetes</taxon>
        <taxon>Sordariomycetidae</taxon>
        <taxon>Magnaporthales</taxon>
        <taxon>Magnaporthaceae</taxon>
        <taxon>Magnaporthiopsis</taxon>
    </lineage>
</organism>
<comment type="subcellular location">
    <subcellularLocation>
        <location evidence="1">Membrane</location>
    </subcellularLocation>
</comment>
<evidence type="ECO:0000256" key="3">
    <source>
        <dbReference type="ARBA" id="ARBA00022692"/>
    </source>
</evidence>
<reference evidence="9" key="1">
    <citation type="submission" date="2010-05" db="EMBL/GenBank/DDBJ databases">
        <title>The genome sequence of Magnaporthe poae strain ATCC 64411.</title>
        <authorList>
            <person name="Ma L.-J."/>
            <person name="Dead R."/>
            <person name="Young S."/>
            <person name="Zeng Q."/>
            <person name="Koehrsen M."/>
            <person name="Alvarado L."/>
            <person name="Berlin A."/>
            <person name="Chapman S.B."/>
            <person name="Chen Z."/>
            <person name="Freedman E."/>
            <person name="Gellesch M."/>
            <person name="Goldberg J."/>
            <person name="Griggs A."/>
            <person name="Gujja S."/>
            <person name="Heilman E.R."/>
            <person name="Heiman D."/>
            <person name="Hepburn T."/>
            <person name="Howarth C."/>
            <person name="Jen D."/>
            <person name="Larson L."/>
            <person name="Mehta T."/>
            <person name="Neiman D."/>
            <person name="Pearson M."/>
            <person name="Roberts A."/>
            <person name="Saif S."/>
            <person name="Shea T."/>
            <person name="Shenoy N."/>
            <person name="Sisk P."/>
            <person name="Stolte C."/>
            <person name="Sykes S."/>
            <person name="Walk T."/>
            <person name="White J."/>
            <person name="Yandava C."/>
            <person name="Haas B."/>
            <person name="Nusbaum C."/>
            <person name="Birren B."/>
        </authorList>
    </citation>
    <scope>NUCLEOTIDE SEQUENCE [LARGE SCALE GENOMIC DNA]</scope>
    <source>
        <strain evidence="9">ATCC 64411 / 73-15</strain>
    </source>
</reference>
<evidence type="ECO:0000256" key="1">
    <source>
        <dbReference type="ARBA" id="ARBA00004370"/>
    </source>
</evidence>
<evidence type="ECO:0000313" key="9">
    <source>
        <dbReference type="Proteomes" id="UP000011715"/>
    </source>
</evidence>
<keyword evidence="9" id="KW-1185">Reference proteome</keyword>
<comment type="similarity">
    <text evidence="2">Belongs to the MGR2 family.</text>
</comment>
<dbReference type="EMBL" id="GL876967">
    <property type="protein sequence ID" value="KLU82985.1"/>
    <property type="molecule type" value="Genomic_DNA"/>
</dbReference>
<name>A0A0C4DQB4_MAGP6</name>
<dbReference type="GO" id="GO:0045039">
    <property type="term" value="P:protein insertion into mitochondrial inner membrane"/>
    <property type="evidence" value="ECO:0007669"/>
    <property type="project" value="TreeGrafter"/>
</dbReference>
<dbReference type="EMBL" id="ADBL01000521">
    <property type="status" value="NOT_ANNOTATED_CDS"/>
    <property type="molecule type" value="Genomic_DNA"/>
</dbReference>
<dbReference type="EnsemblFungi" id="MAPG_02052T0">
    <property type="protein sequence ID" value="MAPG_02052T0"/>
    <property type="gene ID" value="MAPG_02052"/>
</dbReference>
<protein>
    <recommendedName>
        <fullName evidence="10">Mitochondrial genome maintenance protein Mgr2</fullName>
    </recommendedName>
</protein>
<dbReference type="PANTHER" id="PTHR28525:SF1">
    <property type="entry name" value="REACTIVE OXYGEN SPECIES MODULATOR 1"/>
    <property type="match status" value="1"/>
</dbReference>
<evidence type="ECO:0000256" key="2">
    <source>
        <dbReference type="ARBA" id="ARBA00007839"/>
    </source>
</evidence>